<comment type="similarity">
    <text evidence="2">Belongs to the HAD-like hydrolase superfamily. CbbY/CbbZ/Gph/YieH family.</text>
</comment>
<dbReference type="InterPro" id="IPR036412">
    <property type="entry name" value="HAD-like_sf"/>
</dbReference>
<gene>
    <name evidence="6" type="ORF">A2774_03095</name>
</gene>
<dbReference type="InterPro" id="IPR041492">
    <property type="entry name" value="HAD_2"/>
</dbReference>
<keyword evidence="4" id="KW-0460">Magnesium</keyword>
<evidence type="ECO:0000256" key="2">
    <source>
        <dbReference type="ARBA" id="ARBA00006171"/>
    </source>
</evidence>
<dbReference type="InterPro" id="IPR023198">
    <property type="entry name" value="PGP-like_dom2"/>
</dbReference>
<dbReference type="Gene3D" id="3.40.50.1000">
    <property type="entry name" value="HAD superfamily/HAD-like"/>
    <property type="match status" value="1"/>
</dbReference>
<dbReference type="EMBL" id="MFZG01000023">
    <property type="protein sequence ID" value="OGK16417.1"/>
    <property type="molecule type" value="Genomic_DNA"/>
</dbReference>
<dbReference type="Proteomes" id="UP000177208">
    <property type="component" value="Unassembled WGS sequence"/>
</dbReference>
<organism evidence="6 7">
    <name type="scientific">Candidatus Roizmanbacteria bacterium RIFCSPHIGHO2_01_FULL_39_12c</name>
    <dbReference type="NCBI Taxonomy" id="1802031"/>
    <lineage>
        <taxon>Bacteria</taxon>
        <taxon>Candidatus Roizmaniibacteriota</taxon>
    </lineage>
</organism>
<name>A0A1F7GC52_9BACT</name>
<protein>
    <recommendedName>
        <fullName evidence="8">Haloacid dehalogenase</fullName>
    </recommendedName>
</protein>
<dbReference type="NCBIfam" id="TIGR01509">
    <property type="entry name" value="HAD-SF-IA-v3"/>
    <property type="match status" value="1"/>
</dbReference>
<dbReference type="GO" id="GO:0003824">
    <property type="term" value="F:catalytic activity"/>
    <property type="evidence" value="ECO:0007669"/>
    <property type="project" value="UniProtKB-ARBA"/>
</dbReference>
<accession>A0A1F7GC52</accession>
<sequence>MLILGGRNIRGLAFDLEGTIINLEPVHHHAHLSIAKSVGLVLPELDQIGKIVTLLPHFIGGPREAIAQEIFELSNKKVSVADLVAADLAAYNQLLQDWTDFRPRDGFSDFLDEVFRQKDLTVAIGSLTPRGEARTVLKKSGLLDLINPNRIILREDVDKLKPHPDVFLTTAERMKIHPSEQLVFEDSPKGIAAAVAAGSLAIGMPIYDNEIVWKQLRDAGALTIFKNWNGVSLQNLTLNEGSSFKRRI</sequence>
<evidence type="ECO:0000256" key="4">
    <source>
        <dbReference type="ARBA" id="ARBA00022842"/>
    </source>
</evidence>
<evidence type="ECO:0000313" key="7">
    <source>
        <dbReference type="Proteomes" id="UP000177208"/>
    </source>
</evidence>
<dbReference type="Gene3D" id="1.10.150.240">
    <property type="entry name" value="Putative phosphatase, domain 2"/>
    <property type="match status" value="1"/>
</dbReference>
<dbReference type="InterPro" id="IPR006439">
    <property type="entry name" value="HAD-SF_hydro_IA"/>
</dbReference>
<dbReference type="SUPFAM" id="SSF56784">
    <property type="entry name" value="HAD-like"/>
    <property type="match status" value="1"/>
</dbReference>
<dbReference type="PANTHER" id="PTHR46193">
    <property type="entry name" value="6-PHOSPHOGLUCONATE PHOSPHATASE"/>
    <property type="match status" value="1"/>
</dbReference>
<dbReference type="AlphaFoldDB" id="A0A1F7GC52"/>
<comment type="cofactor">
    <cofactor evidence="1">
        <name>Mg(2+)</name>
        <dbReference type="ChEBI" id="CHEBI:18420"/>
    </cofactor>
</comment>
<dbReference type="PANTHER" id="PTHR46193:SF18">
    <property type="entry name" value="HEXITOL PHOSPHATASE B"/>
    <property type="match status" value="1"/>
</dbReference>
<proteinExistence type="inferred from homology"/>
<dbReference type="SFLD" id="SFLDG01129">
    <property type="entry name" value="C1.5:_HAD__Beta-PGM__Phosphata"/>
    <property type="match status" value="1"/>
</dbReference>
<evidence type="ECO:0000256" key="1">
    <source>
        <dbReference type="ARBA" id="ARBA00001946"/>
    </source>
</evidence>
<comment type="caution">
    <text evidence="6">The sequence shown here is derived from an EMBL/GenBank/DDBJ whole genome shotgun (WGS) entry which is preliminary data.</text>
</comment>
<evidence type="ECO:0000313" key="6">
    <source>
        <dbReference type="EMBL" id="OGK16417.1"/>
    </source>
</evidence>
<dbReference type="InterPro" id="IPR051600">
    <property type="entry name" value="Beta-PGM-like"/>
</dbReference>
<reference evidence="6 7" key="1">
    <citation type="journal article" date="2016" name="Nat. Commun.">
        <title>Thousands of microbial genomes shed light on interconnected biogeochemical processes in an aquifer system.</title>
        <authorList>
            <person name="Anantharaman K."/>
            <person name="Brown C.T."/>
            <person name="Hug L.A."/>
            <person name="Sharon I."/>
            <person name="Castelle C.J."/>
            <person name="Probst A.J."/>
            <person name="Thomas B.C."/>
            <person name="Singh A."/>
            <person name="Wilkins M.J."/>
            <person name="Karaoz U."/>
            <person name="Brodie E.L."/>
            <person name="Williams K.H."/>
            <person name="Hubbard S.S."/>
            <person name="Banfield J.F."/>
        </authorList>
    </citation>
    <scope>NUCLEOTIDE SEQUENCE [LARGE SCALE GENOMIC DNA]</scope>
</reference>
<evidence type="ECO:0000256" key="5">
    <source>
        <dbReference type="ARBA" id="ARBA00023277"/>
    </source>
</evidence>
<dbReference type="Pfam" id="PF13419">
    <property type="entry name" value="HAD_2"/>
    <property type="match status" value="1"/>
</dbReference>
<evidence type="ECO:0000256" key="3">
    <source>
        <dbReference type="ARBA" id="ARBA00022723"/>
    </source>
</evidence>
<dbReference type="GO" id="GO:0046872">
    <property type="term" value="F:metal ion binding"/>
    <property type="evidence" value="ECO:0007669"/>
    <property type="project" value="UniProtKB-KW"/>
</dbReference>
<evidence type="ECO:0008006" key="8">
    <source>
        <dbReference type="Google" id="ProtNLM"/>
    </source>
</evidence>
<dbReference type="InterPro" id="IPR023214">
    <property type="entry name" value="HAD_sf"/>
</dbReference>
<dbReference type="SFLD" id="SFLDS00003">
    <property type="entry name" value="Haloacid_Dehalogenase"/>
    <property type="match status" value="1"/>
</dbReference>
<keyword evidence="5" id="KW-0119">Carbohydrate metabolism</keyword>
<keyword evidence="3" id="KW-0479">Metal-binding</keyword>